<reference evidence="2" key="2">
    <citation type="submission" date="2020-09" db="EMBL/GenBank/DDBJ databases">
        <authorList>
            <person name="Sun Q."/>
            <person name="Ohkuma M."/>
        </authorList>
    </citation>
    <scope>NUCLEOTIDE SEQUENCE</scope>
    <source>
        <strain evidence="2">JCM 14719</strain>
    </source>
</reference>
<dbReference type="EMBL" id="BMOF01000001">
    <property type="protein sequence ID" value="GGJ91158.1"/>
    <property type="molecule type" value="Genomic_DNA"/>
</dbReference>
<reference evidence="2" key="1">
    <citation type="journal article" date="2014" name="Int. J. Syst. Evol. Microbiol.">
        <title>Complete genome sequence of Corynebacterium casei LMG S-19264T (=DSM 44701T), isolated from a smear-ripened cheese.</title>
        <authorList>
            <consortium name="US DOE Joint Genome Institute (JGI-PGF)"/>
            <person name="Walter F."/>
            <person name="Albersmeier A."/>
            <person name="Kalinowski J."/>
            <person name="Ruckert C."/>
        </authorList>
    </citation>
    <scope>NUCLEOTIDE SEQUENCE</scope>
    <source>
        <strain evidence="2">JCM 14719</strain>
    </source>
</reference>
<dbReference type="Gene3D" id="3.40.50.2000">
    <property type="entry name" value="Glycogen Phosphorylase B"/>
    <property type="match status" value="1"/>
</dbReference>
<dbReference type="Pfam" id="PF13439">
    <property type="entry name" value="Glyco_transf_4"/>
    <property type="match status" value="1"/>
</dbReference>
<dbReference type="InterPro" id="IPR028098">
    <property type="entry name" value="Glyco_trans_4-like_N"/>
</dbReference>
<organism evidence="2 3">
    <name type="scientific">Calditerricola satsumensis</name>
    <dbReference type="NCBI Taxonomy" id="373054"/>
    <lineage>
        <taxon>Bacteria</taxon>
        <taxon>Bacillati</taxon>
        <taxon>Bacillota</taxon>
        <taxon>Bacilli</taxon>
        <taxon>Bacillales</taxon>
        <taxon>Bacillaceae</taxon>
        <taxon>Calditerricola</taxon>
    </lineage>
</organism>
<dbReference type="RefSeq" id="WP_188816506.1">
    <property type="nucleotide sequence ID" value="NZ_BMOF01000001.1"/>
</dbReference>
<accession>A0A8J3BA27</accession>
<keyword evidence="3" id="KW-1185">Reference proteome</keyword>
<dbReference type="Proteomes" id="UP000637720">
    <property type="component" value="Unassembled WGS sequence"/>
</dbReference>
<protein>
    <recommendedName>
        <fullName evidence="1">Glycosyltransferase subfamily 4-like N-terminal domain-containing protein</fullName>
    </recommendedName>
</protein>
<evidence type="ECO:0000313" key="3">
    <source>
        <dbReference type="Proteomes" id="UP000637720"/>
    </source>
</evidence>
<evidence type="ECO:0000259" key="1">
    <source>
        <dbReference type="Pfam" id="PF13439"/>
    </source>
</evidence>
<dbReference type="AlphaFoldDB" id="A0A8J3BA27"/>
<proteinExistence type="predicted"/>
<feature type="domain" description="Glycosyltransferase subfamily 4-like N-terminal" evidence="1">
    <location>
        <begin position="23"/>
        <end position="192"/>
    </location>
</feature>
<sequence length="412" mass="44582">MTRRVLVLVERLGATGDAGALRAARLTAHLGEWGWEPVVVHPEGDAVALDENTARRLLAVVRVVDPPLIGRTGASSQGIRWLLGVTRVAARVAKRFAVQAILSTGSAWWAHAAAWRLKRGTGLPWLADVPTLPDWVQDDTGGGRTVRLWRSLYRAALRGADALTVPSAALAAALQPVADPPDLAVIPPGFDPGEWRGTPPEERAKGFVAVHVGGYGLDDPPCGLMPVLSALEALHREPVFRRERWAVRLVAEGRDARFADAQQWAQGARKPWLTIQTAVDRDAVLAAMRGANLLLYVGGGRRGIVLPDHVGDYAACGRPVLAVASREEAAELARAGVAAHWVEADDMAAFRLAFYRAYRLWKRGVAAPRRRAAEAAAALPWRERARRLAAILDSLVMMRAGRARQQKAVTEG</sequence>
<evidence type="ECO:0000313" key="2">
    <source>
        <dbReference type="EMBL" id="GGJ91158.1"/>
    </source>
</evidence>
<name>A0A8J3BA27_9BACI</name>
<dbReference type="SUPFAM" id="SSF53756">
    <property type="entry name" value="UDP-Glycosyltransferase/glycogen phosphorylase"/>
    <property type="match status" value="1"/>
</dbReference>
<comment type="caution">
    <text evidence="2">The sequence shown here is derived from an EMBL/GenBank/DDBJ whole genome shotgun (WGS) entry which is preliminary data.</text>
</comment>
<gene>
    <name evidence="2" type="ORF">GCM10007043_01080</name>
</gene>